<evidence type="ECO:0000313" key="2">
    <source>
        <dbReference type="Proteomes" id="UP000021175"/>
    </source>
</evidence>
<dbReference type="EMBL" id="JGEU01000040">
    <property type="protein sequence ID" value="EYB08486.1"/>
    <property type="molecule type" value="Genomic_DNA"/>
</dbReference>
<protein>
    <submittedName>
        <fullName evidence="1">Uncharacterized protein</fullName>
    </submittedName>
</protein>
<proteinExistence type="predicted"/>
<dbReference type="AlphaFoldDB" id="A0AB73AHU7"/>
<dbReference type="Proteomes" id="UP000021175">
    <property type="component" value="Unassembled WGS sequence"/>
</dbReference>
<comment type="caution">
    <text evidence="1">The sequence shown here is derived from an EMBL/GenBank/DDBJ whole genome shotgun (WGS) entry which is preliminary data.</text>
</comment>
<organism evidence="1 2">
    <name type="scientific">Bacteroides fragilis str. 3783N1-6</name>
    <dbReference type="NCBI Taxonomy" id="1339310"/>
    <lineage>
        <taxon>Bacteria</taxon>
        <taxon>Pseudomonadati</taxon>
        <taxon>Bacteroidota</taxon>
        <taxon>Bacteroidia</taxon>
        <taxon>Bacteroidales</taxon>
        <taxon>Bacteroidaceae</taxon>
        <taxon>Bacteroides</taxon>
    </lineage>
</organism>
<reference evidence="1 2" key="1">
    <citation type="submission" date="2014-02" db="EMBL/GenBank/DDBJ databases">
        <authorList>
            <person name="Sears C."/>
            <person name="Carroll K."/>
            <person name="Sack B.R."/>
            <person name="Qadri F."/>
            <person name="Myers L.L."/>
            <person name="Chung G.-T."/>
            <person name="Escheverria P."/>
            <person name="Fraser C.M."/>
            <person name="Sadzewicz L."/>
            <person name="Shefchek K.A."/>
            <person name="Tallon L."/>
            <person name="Das S.P."/>
            <person name="Daugherty S."/>
            <person name="Mongodin E.F."/>
        </authorList>
    </citation>
    <scope>NUCLEOTIDE SEQUENCE [LARGE SCALE GENOMIC DNA]</scope>
    <source>
        <strain evidence="1 2">3783N1-6</strain>
    </source>
</reference>
<name>A0AB73AHU7_BACFG</name>
<accession>A0AB73AHU7</accession>
<gene>
    <name evidence="1" type="ORF">M119_3183</name>
</gene>
<sequence length="46" mass="5286">MITLVAILNYNELTCDPAEEVIKLFVIGLLLKKIKRVSKKLIKKPF</sequence>
<evidence type="ECO:0000313" key="1">
    <source>
        <dbReference type="EMBL" id="EYB08486.1"/>
    </source>
</evidence>